<dbReference type="SUPFAM" id="SSF55681">
    <property type="entry name" value="Class II aaRS and biotin synthetases"/>
    <property type="match status" value="1"/>
</dbReference>
<dbReference type="EMBL" id="UINC01011756">
    <property type="protein sequence ID" value="SVA51678.1"/>
    <property type="molecule type" value="Genomic_DNA"/>
</dbReference>
<dbReference type="InterPro" id="IPR045864">
    <property type="entry name" value="aa-tRNA-synth_II/BPL/LPL"/>
</dbReference>
<dbReference type="PIRSF" id="PIRSF001549">
    <property type="entry name" value="His-tRNA_synth"/>
    <property type="match status" value="1"/>
</dbReference>
<dbReference type="PANTHER" id="PTHR43707:SF1">
    <property type="entry name" value="HISTIDINE--TRNA LIGASE, MITOCHONDRIAL-RELATED"/>
    <property type="match status" value="1"/>
</dbReference>
<feature type="domain" description="Aminoacyl-transfer RNA synthetases class-II family profile" evidence="1">
    <location>
        <begin position="21"/>
        <end position="130"/>
    </location>
</feature>
<dbReference type="PROSITE" id="PS50862">
    <property type="entry name" value="AA_TRNA_LIGASE_II"/>
    <property type="match status" value="1"/>
</dbReference>
<dbReference type="PANTHER" id="PTHR43707">
    <property type="entry name" value="HISTIDYL-TRNA SYNTHETASE"/>
    <property type="match status" value="1"/>
</dbReference>
<evidence type="ECO:0000313" key="2">
    <source>
        <dbReference type="EMBL" id="SVA51678.1"/>
    </source>
</evidence>
<dbReference type="GO" id="GO:0005737">
    <property type="term" value="C:cytoplasm"/>
    <property type="evidence" value="ECO:0007669"/>
    <property type="project" value="InterPro"/>
</dbReference>
<dbReference type="AlphaFoldDB" id="A0A381WHT9"/>
<organism evidence="2">
    <name type="scientific">marine metagenome</name>
    <dbReference type="NCBI Taxonomy" id="408172"/>
    <lineage>
        <taxon>unclassified sequences</taxon>
        <taxon>metagenomes</taxon>
        <taxon>ecological metagenomes</taxon>
    </lineage>
</organism>
<evidence type="ECO:0000259" key="1">
    <source>
        <dbReference type="PROSITE" id="PS50862"/>
    </source>
</evidence>
<accession>A0A381WHT9</accession>
<dbReference type="GO" id="GO:0006427">
    <property type="term" value="P:histidyl-tRNA aminoacylation"/>
    <property type="evidence" value="ECO:0007669"/>
    <property type="project" value="TreeGrafter"/>
</dbReference>
<reference evidence="2" key="1">
    <citation type="submission" date="2018-05" db="EMBL/GenBank/DDBJ databases">
        <authorList>
            <person name="Lanie J.A."/>
            <person name="Ng W.-L."/>
            <person name="Kazmierczak K.M."/>
            <person name="Andrzejewski T.M."/>
            <person name="Davidsen T.M."/>
            <person name="Wayne K.J."/>
            <person name="Tettelin H."/>
            <person name="Glass J.I."/>
            <person name="Rusch D."/>
            <person name="Podicherti R."/>
            <person name="Tsui H.-C.T."/>
            <person name="Winkler M.E."/>
        </authorList>
    </citation>
    <scope>NUCLEOTIDE SEQUENCE</scope>
</reference>
<dbReference type="CDD" id="cd00773">
    <property type="entry name" value="HisRS-like_core"/>
    <property type="match status" value="1"/>
</dbReference>
<name>A0A381WHT9_9ZZZZ</name>
<dbReference type="GO" id="GO:0004821">
    <property type="term" value="F:histidine-tRNA ligase activity"/>
    <property type="evidence" value="ECO:0007669"/>
    <property type="project" value="TreeGrafter"/>
</dbReference>
<proteinExistence type="predicted"/>
<dbReference type="InterPro" id="IPR006195">
    <property type="entry name" value="aa-tRNA-synth_II"/>
</dbReference>
<dbReference type="InterPro" id="IPR041715">
    <property type="entry name" value="HisRS-like_core"/>
</dbReference>
<dbReference type="Gene3D" id="3.30.930.10">
    <property type="entry name" value="Bira Bifunctional Protein, Domain 2"/>
    <property type="match status" value="2"/>
</dbReference>
<gene>
    <name evidence="2" type="ORF">METZ01_LOCUS104532</name>
</gene>
<dbReference type="InterPro" id="IPR036621">
    <property type="entry name" value="Anticodon-bd_dom_sf"/>
</dbReference>
<dbReference type="InterPro" id="IPR004516">
    <property type="entry name" value="HisRS/HisZ"/>
</dbReference>
<dbReference type="Gene3D" id="3.40.50.800">
    <property type="entry name" value="Anticodon-binding domain"/>
    <property type="match status" value="1"/>
</dbReference>
<sequence>MKSVTRLLGMYDTPQDFWLRKRNLQDRLVELIGSYGYRYLETPILESTELFLRKAGGELASRMYSFTDAGSEHVSLRPEFTSPIVRHYLEQAPDVALPARWQYAGPVFRYDKDGQGRGQFTQVGAELLGSSSVMADVELLGLAAHGPSQLGLTGYQIRVANLDVVHSVLDAVGVSDRARTFIMSSVPRLKEGRQAVPDVLEQARQLHLAIQDTPDDALGQAIDGLDDAQSRKVLHGLLDWTAADQFGQRDPDDVVDRLLRKLRGGDDVAVLERALNLISDLAGISGEPAPSVTALRNVVTEAGADMAAVERFEEFLNLVQSEPGVAENLVVDLGLVRGLAYYNGLVFEVTHPSCETPLAGGGRYDDLAQALGSPEPLPALGFAYTLEALLEAVEHSGAADDGASEASGALVIADNPKSYRAALRAASDLRQQGIQTELDVRGRDLGEGLVYARKSGMAQVVVVSVDGQRTAHSAEPDRR</sequence>
<protein>
    <recommendedName>
        <fullName evidence="1">Aminoacyl-transfer RNA synthetases class-II family profile domain-containing protein</fullName>
    </recommendedName>
</protein>
<dbReference type="Pfam" id="PF13393">
    <property type="entry name" value="tRNA-synt_His"/>
    <property type="match status" value="2"/>
</dbReference>